<evidence type="ECO:0000256" key="1">
    <source>
        <dbReference type="SAM" id="MobiDB-lite"/>
    </source>
</evidence>
<accession>D3Q4V3</accession>
<dbReference type="RefSeq" id="WP_013017704.1">
    <property type="nucleotide sequence ID" value="NC_013947.1"/>
</dbReference>
<evidence type="ECO:0000313" key="3">
    <source>
        <dbReference type="Proteomes" id="UP000000844"/>
    </source>
</evidence>
<dbReference type="AlphaFoldDB" id="D3Q4V3"/>
<gene>
    <name evidence="2" type="ordered locus">Snas_2450</name>
</gene>
<protein>
    <submittedName>
        <fullName evidence="2">Uncharacterized protein</fullName>
    </submittedName>
</protein>
<feature type="region of interest" description="Disordered" evidence="1">
    <location>
        <begin position="1"/>
        <end position="66"/>
    </location>
</feature>
<dbReference type="Proteomes" id="UP000000844">
    <property type="component" value="Chromosome"/>
</dbReference>
<dbReference type="EMBL" id="CP001778">
    <property type="protein sequence ID" value="ADD42133.1"/>
    <property type="molecule type" value="Genomic_DNA"/>
</dbReference>
<organism evidence="2 3">
    <name type="scientific">Stackebrandtia nassauensis (strain DSM 44728 / CIP 108903 / NRRL B-16338 / NBRC 102104 / LLR-40K-21)</name>
    <dbReference type="NCBI Taxonomy" id="446470"/>
    <lineage>
        <taxon>Bacteria</taxon>
        <taxon>Bacillati</taxon>
        <taxon>Actinomycetota</taxon>
        <taxon>Actinomycetes</taxon>
        <taxon>Glycomycetales</taxon>
        <taxon>Glycomycetaceae</taxon>
        <taxon>Stackebrandtia</taxon>
    </lineage>
</organism>
<dbReference type="KEGG" id="sna:Snas_2450"/>
<reference evidence="2 3" key="1">
    <citation type="journal article" date="2009" name="Stand. Genomic Sci.">
        <title>Complete genome sequence of Stackebrandtia nassauensis type strain (LLR-40K-21).</title>
        <authorList>
            <person name="Munk C."/>
            <person name="Lapidus A."/>
            <person name="Copeland A."/>
            <person name="Jando M."/>
            <person name="Mayilraj S."/>
            <person name="Glavina Del Rio T."/>
            <person name="Nolan M."/>
            <person name="Chen F."/>
            <person name="Lucas S."/>
            <person name="Tice H."/>
            <person name="Cheng J.F."/>
            <person name="Han C."/>
            <person name="Detter J.C."/>
            <person name="Bruce D."/>
            <person name="Goodwin L."/>
            <person name="Chain P."/>
            <person name="Pitluck S."/>
            <person name="Goker M."/>
            <person name="Ovchinikova G."/>
            <person name="Pati A."/>
            <person name="Ivanova N."/>
            <person name="Mavromatis K."/>
            <person name="Chen A."/>
            <person name="Palaniappan K."/>
            <person name="Land M."/>
            <person name="Hauser L."/>
            <person name="Chang Y.J."/>
            <person name="Jeffries C.D."/>
            <person name="Bristow J."/>
            <person name="Eisen J.A."/>
            <person name="Markowitz V."/>
            <person name="Hugenholtz P."/>
            <person name="Kyrpides N.C."/>
            <person name="Klenk H.P."/>
        </authorList>
    </citation>
    <scope>NUCLEOTIDE SEQUENCE [LARGE SCALE GENOMIC DNA]</scope>
    <source>
        <strain evidence="3">DSM 44728 / CIP 108903 / NRRL B-16338 / NBRC 102104 / LLR-40K-21</strain>
    </source>
</reference>
<name>D3Q4V3_STANL</name>
<evidence type="ECO:0000313" key="2">
    <source>
        <dbReference type="EMBL" id="ADD42133.1"/>
    </source>
</evidence>
<keyword evidence="3" id="KW-1185">Reference proteome</keyword>
<sequence>MPDDLTEPYVADDTTTYDGMDVDGSDSGGYEPLPDDTTTYDGMDVDGSDDSSELEGYEQPSDTTTY</sequence>
<proteinExistence type="predicted"/>
<dbReference type="HOGENOM" id="CLU_2829148_0_0_11"/>
<feature type="compositionally biased region" description="Acidic residues" evidence="1">
    <location>
        <begin position="43"/>
        <end position="56"/>
    </location>
</feature>
<dbReference type="STRING" id="446470.Snas_2450"/>